<feature type="region of interest" description="Disordered" evidence="1">
    <location>
        <begin position="212"/>
        <end position="237"/>
    </location>
</feature>
<dbReference type="EMBL" id="CAJVAP010000004">
    <property type="protein sequence ID" value="CAG7601499.1"/>
    <property type="molecule type" value="Genomic_DNA"/>
</dbReference>
<dbReference type="Proteomes" id="UP000693892">
    <property type="component" value="Unassembled WGS sequence"/>
</dbReference>
<reference evidence="2" key="1">
    <citation type="submission" date="2021-06" db="EMBL/GenBank/DDBJ databases">
        <authorList>
            <person name="Criscuolo A."/>
        </authorList>
    </citation>
    <scope>NUCLEOTIDE SEQUENCE</scope>
    <source>
        <strain evidence="2">CIP111803</strain>
    </source>
</reference>
<evidence type="ECO:0000313" key="3">
    <source>
        <dbReference type="Proteomes" id="UP000693892"/>
    </source>
</evidence>
<dbReference type="AlphaFoldDB" id="A0A916JT80"/>
<organism evidence="2 3">
    <name type="scientific">Leucobacter soli</name>
    <dbReference type="NCBI Taxonomy" id="2812850"/>
    <lineage>
        <taxon>Bacteria</taxon>
        <taxon>Bacillati</taxon>
        <taxon>Actinomycetota</taxon>
        <taxon>Actinomycetes</taxon>
        <taxon>Micrococcales</taxon>
        <taxon>Microbacteriaceae</taxon>
        <taxon>Leucobacter</taxon>
    </lineage>
</organism>
<proteinExistence type="predicted"/>
<evidence type="ECO:0000313" key="2">
    <source>
        <dbReference type="EMBL" id="CAG7601499.1"/>
    </source>
</evidence>
<comment type="caution">
    <text evidence="2">The sequence shown here is derived from an EMBL/GenBank/DDBJ whole genome shotgun (WGS) entry which is preliminary data.</text>
</comment>
<gene>
    <name evidence="2" type="ORF">LEUCIP111803_00471</name>
</gene>
<evidence type="ECO:0000256" key="1">
    <source>
        <dbReference type="SAM" id="MobiDB-lite"/>
    </source>
</evidence>
<name>A0A916JT80_9MICO</name>
<protein>
    <submittedName>
        <fullName evidence="2">Uncharacterized protein</fullName>
    </submittedName>
</protein>
<keyword evidence="3" id="KW-1185">Reference proteome</keyword>
<sequence>MNQLATVRTLQQRIAGMQPLRLDERALPTARGLAPLLPEGVLRKGSSYAVQGSRSLAFAFLAEASTSGLWCAVIGCSTFGAEAASGLGIALDRCIVAPDPGDHALGLTGLLSEAFSIVVLHLPGGRGSRGVGPGDAARLSARLREHGCALVVIGEWPRAEGSLRVTGSRWSGLGQGGGILETRELVVRSQDRRGIRRHTVRFDRGAICDGGSGVDSASTAGRTPPSTPLHGREPVAL</sequence>
<dbReference type="RefSeq" id="WP_218114119.1">
    <property type="nucleotide sequence ID" value="NZ_CAJVAP010000004.1"/>
</dbReference>
<accession>A0A916JT80</accession>